<reference evidence="1 2" key="1">
    <citation type="submission" date="2022-09" db="EMBL/GenBank/DDBJ databases">
        <authorList>
            <person name="Palmer J.M."/>
        </authorList>
    </citation>
    <scope>NUCLEOTIDE SEQUENCE [LARGE SCALE GENOMIC DNA]</scope>
    <source>
        <strain evidence="1 2">DSM 7382</strain>
    </source>
</reference>
<evidence type="ECO:0000313" key="2">
    <source>
        <dbReference type="Proteomes" id="UP001385951"/>
    </source>
</evidence>
<keyword evidence="2" id="KW-1185">Reference proteome</keyword>
<name>A0AAW0GDZ3_9APHY</name>
<gene>
    <name evidence="1" type="ORF">QCA50_007391</name>
</gene>
<dbReference type="Proteomes" id="UP001385951">
    <property type="component" value="Unassembled WGS sequence"/>
</dbReference>
<dbReference type="EMBL" id="JASBNA010000008">
    <property type="protein sequence ID" value="KAK7689599.1"/>
    <property type="molecule type" value="Genomic_DNA"/>
</dbReference>
<proteinExistence type="predicted"/>
<organism evidence="1 2">
    <name type="scientific">Cerrena zonata</name>
    <dbReference type="NCBI Taxonomy" id="2478898"/>
    <lineage>
        <taxon>Eukaryota</taxon>
        <taxon>Fungi</taxon>
        <taxon>Dikarya</taxon>
        <taxon>Basidiomycota</taxon>
        <taxon>Agaricomycotina</taxon>
        <taxon>Agaricomycetes</taxon>
        <taxon>Polyporales</taxon>
        <taxon>Cerrenaceae</taxon>
        <taxon>Cerrena</taxon>
    </lineage>
</organism>
<evidence type="ECO:0000313" key="1">
    <source>
        <dbReference type="EMBL" id="KAK7689599.1"/>
    </source>
</evidence>
<accession>A0AAW0GDZ3</accession>
<protein>
    <submittedName>
        <fullName evidence="1">Uncharacterized protein</fullName>
    </submittedName>
</protein>
<dbReference type="AlphaFoldDB" id="A0AAW0GDZ3"/>
<sequence>MLLDSLVEAGSFTSNLQILEIHIQYEDEQSEMDQLCSAIQALVIHCSDHLQIFIFNPLIDPIQRYDSEISGIDVELWDRIDTLLTSPQFASLHKVTITQKDIHPEGLTFQTDLLPKLYKCGILAVLNQI</sequence>
<comment type="caution">
    <text evidence="1">The sequence shown here is derived from an EMBL/GenBank/DDBJ whole genome shotgun (WGS) entry which is preliminary data.</text>
</comment>